<evidence type="ECO:0000313" key="2">
    <source>
        <dbReference type="Proteomes" id="UP000699975"/>
    </source>
</evidence>
<name>A0ABS6SK76_9SPHN</name>
<comment type="caution">
    <text evidence="1">The sequence shown here is derived from an EMBL/GenBank/DDBJ whole genome shotgun (WGS) entry which is preliminary data.</text>
</comment>
<sequence>MDGASRVREVLRNDPVRRKALELVADLNLPDCWIAAGFVRDAVWDRLHGYPMSEPYGDVDVVWFCDNSQDDDDDRLIERRLVTNMPELEWSVKNQARMHRRNADYPYRSVADAMTYWPETATAIAARLDGAGEIQITAPFGLEDLLTLRLRPGPRFWDEKLPIFVERVGHKNWTKRYPKLKMSVVASGGSSLSR</sequence>
<evidence type="ECO:0000313" key="1">
    <source>
        <dbReference type="EMBL" id="MBV7265377.1"/>
    </source>
</evidence>
<dbReference type="Proteomes" id="UP000699975">
    <property type="component" value="Unassembled WGS sequence"/>
</dbReference>
<dbReference type="PANTHER" id="PTHR39166">
    <property type="entry name" value="BLL1166 PROTEIN"/>
    <property type="match status" value="1"/>
</dbReference>
<dbReference type="Pfam" id="PF06042">
    <property type="entry name" value="NTP_transf_6"/>
    <property type="match status" value="1"/>
</dbReference>
<dbReference type="PANTHER" id="PTHR39166:SF1">
    <property type="entry name" value="BLL1166 PROTEIN"/>
    <property type="match status" value="1"/>
</dbReference>
<gene>
    <name evidence="1" type="ORF">KCG45_04240</name>
</gene>
<accession>A0ABS6SK76</accession>
<keyword evidence="2" id="KW-1185">Reference proteome</keyword>
<proteinExistence type="predicted"/>
<protein>
    <submittedName>
        <fullName evidence="1">Nucleotidyltransferase family protein</fullName>
    </submittedName>
</protein>
<dbReference type="InterPro" id="IPR009267">
    <property type="entry name" value="NTP_transf_6"/>
</dbReference>
<organism evidence="1 2">
    <name type="scientific">Erythrobacter ani</name>
    <dbReference type="NCBI Taxonomy" id="2827235"/>
    <lineage>
        <taxon>Bacteria</taxon>
        <taxon>Pseudomonadati</taxon>
        <taxon>Pseudomonadota</taxon>
        <taxon>Alphaproteobacteria</taxon>
        <taxon>Sphingomonadales</taxon>
        <taxon>Erythrobacteraceae</taxon>
        <taxon>Erythrobacter/Porphyrobacter group</taxon>
        <taxon>Erythrobacter</taxon>
    </lineage>
</organism>
<reference evidence="1 2" key="1">
    <citation type="submission" date="2021-04" db="EMBL/GenBank/DDBJ databases">
        <authorList>
            <person name="Pira H."/>
            <person name="Risdian C."/>
            <person name="Wink J."/>
        </authorList>
    </citation>
    <scope>NUCLEOTIDE SEQUENCE [LARGE SCALE GENOMIC DNA]</scope>
    <source>
        <strain evidence="1 2">WH131</strain>
    </source>
</reference>
<dbReference type="EMBL" id="JAGSPB010000001">
    <property type="protein sequence ID" value="MBV7265377.1"/>
    <property type="molecule type" value="Genomic_DNA"/>
</dbReference>
<dbReference type="RefSeq" id="WP_218315841.1">
    <property type="nucleotide sequence ID" value="NZ_JAGSPB010000001.1"/>
</dbReference>